<reference evidence="2 3" key="1">
    <citation type="journal article" date="2014" name="Genome Announc.">
        <title>Draft Genome Sequence of Brevibacillus panacihumi Strain W25, a Halotolerant Hydrocarbon-Degrading Bacterium.</title>
        <authorList>
            <person name="Wang X."/>
            <person name="Jin D."/>
            <person name="Zhou L."/>
            <person name="Wu L."/>
            <person name="An W."/>
            <person name="Chen Y."/>
            <person name="Zhao L."/>
        </authorList>
    </citation>
    <scope>NUCLEOTIDE SEQUENCE [LARGE SCALE GENOMIC DNA]</scope>
    <source>
        <strain evidence="2 3">W25</strain>
    </source>
</reference>
<feature type="chain" id="PRO_5039052962" evidence="1">
    <location>
        <begin position="26"/>
        <end position="364"/>
    </location>
</feature>
<dbReference type="OrthoDB" id="529831at2"/>
<dbReference type="HOGENOM" id="CLU_058987_0_0_9"/>
<evidence type="ECO:0000256" key="1">
    <source>
        <dbReference type="SAM" id="SignalP"/>
    </source>
</evidence>
<dbReference type="RefSeq" id="WP_023554955.1">
    <property type="nucleotide sequence ID" value="NZ_KI629782.1"/>
</dbReference>
<gene>
    <name evidence="2" type="ORF">T458_04460</name>
</gene>
<feature type="signal peptide" evidence="1">
    <location>
        <begin position="1"/>
        <end position="25"/>
    </location>
</feature>
<proteinExistence type="predicted"/>
<dbReference type="eggNOG" id="COG1388">
    <property type="taxonomic scope" value="Bacteria"/>
</dbReference>
<dbReference type="PATRIC" id="fig|1408254.3.peg.895"/>
<comment type="caution">
    <text evidence="2">The sequence shown here is derived from an EMBL/GenBank/DDBJ whole genome shotgun (WGS) entry which is preliminary data.</text>
</comment>
<dbReference type="AlphaFoldDB" id="V6MDG6"/>
<dbReference type="Proteomes" id="UP000017973">
    <property type="component" value="Unassembled WGS sequence"/>
</dbReference>
<organism evidence="2 3">
    <name type="scientific">Brevibacillus panacihumi W25</name>
    <dbReference type="NCBI Taxonomy" id="1408254"/>
    <lineage>
        <taxon>Bacteria</taxon>
        <taxon>Bacillati</taxon>
        <taxon>Bacillota</taxon>
        <taxon>Bacilli</taxon>
        <taxon>Bacillales</taxon>
        <taxon>Paenibacillaceae</taxon>
        <taxon>Brevibacillus</taxon>
    </lineage>
</organism>
<protein>
    <submittedName>
        <fullName evidence="2">Uncharacterized protein</fullName>
    </submittedName>
</protein>
<dbReference type="EMBL" id="AYJU01000001">
    <property type="protein sequence ID" value="EST56549.1"/>
    <property type="molecule type" value="Genomic_DNA"/>
</dbReference>
<keyword evidence="1" id="KW-0732">Signal</keyword>
<evidence type="ECO:0000313" key="3">
    <source>
        <dbReference type="Proteomes" id="UP000017973"/>
    </source>
</evidence>
<accession>V6MDG6</accession>
<evidence type="ECO:0000313" key="2">
    <source>
        <dbReference type="EMBL" id="EST56549.1"/>
    </source>
</evidence>
<sequence length="364" mass="41861">MRLFFRIVCCFCLYFLILAPAQVDATTVKGRNIAISVRVSPESSFVTTITFQADRTFIKQISRARTKESTCNPHWVRATMAVNKRLYWYDHDGRLYDPQKSQLLLIPAKARQQVEQFVQIVEQAHYGNPLPWEQVKKSFERMENATVVDLETGQRFMVQRRAGSRHADVQPLTRADTMIMKEIYRGKWSWKRRAILVEVDGKFFAASMHGMPHGAGAIRGNAFPGHFCIHFFGSSTHRRTEPDPSHSLMILKPSGLLAQTLVRAEPEELVGYFLTSLNEHDQHTLRMTTSGFSLPESLLSVQGVKRQEDIPRSDEAGLFFVALPVHVDFVGQNGRKRSGTWLFLLHREAPWDRWRIVEVQMDYP</sequence>
<dbReference type="STRING" id="1408254.T458_04460"/>
<keyword evidence="3" id="KW-1185">Reference proteome</keyword>
<name>V6MDG6_9BACL</name>